<organism evidence="2 3">
    <name type="scientific">Diabrotica balteata</name>
    <name type="common">Banded cucumber beetle</name>
    <dbReference type="NCBI Taxonomy" id="107213"/>
    <lineage>
        <taxon>Eukaryota</taxon>
        <taxon>Metazoa</taxon>
        <taxon>Ecdysozoa</taxon>
        <taxon>Arthropoda</taxon>
        <taxon>Hexapoda</taxon>
        <taxon>Insecta</taxon>
        <taxon>Pterygota</taxon>
        <taxon>Neoptera</taxon>
        <taxon>Endopterygota</taxon>
        <taxon>Coleoptera</taxon>
        <taxon>Polyphaga</taxon>
        <taxon>Cucujiformia</taxon>
        <taxon>Chrysomeloidea</taxon>
        <taxon>Chrysomelidae</taxon>
        <taxon>Galerucinae</taxon>
        <taxon>Diabroticina</taxon>
        <taxon>Diabroticites</taxon>
        <taxon>Diabrotica</taxon>
    </lineage>
</organism>
<proteinExistence type="predicted"/>
<keyword evidence="1" id="KW-0472">Membrane</keyword>
<evidence type="ECO:0000313" key="3">
    <source>
        <dbReference type="Proteomes" id="UP001153709"/>
    </source>
</evidence>
<evidence type="ECO:0000313" key="2">
    <source>
        <dbReference type="EMBL" id="CAG9834502.1"/>
    </source>
</evidence>
<gene>
    <name evidence="2" type="ORF">DIABBA_LOCUS7799</name>
</gene>
<dbReference type="AlphaFoldDB" id="A0A9N9T594"/>
<keyword evidence="3" id="KW-1185">Reference proteome</keyword>
<evidence type="ECO:0000256" key="1">
    <source>
        <dbReference type="SAM" id="Phobius"/>
    </source>
</evidence>
<keyword evidence="1" id="KW-0812">Transmembrane</keyword>
<reference evidence="2" key="1">
    <citation type="submission" date="2022-01" db="EMBL/GenBank/DDBJ databases">
        <authorList>
            <person name="King R."/>
        </authorList>
    </citation>
    <scope>NUCLEOTIDE SEQUENCE</scope>
</reference>
<dbReference type="EMBL" id="OU898280">
    <property type="protein sequence ID" value="CAG9834502.1"/>
    <property type="molecule type" value="Genomic_DNA"/>
</dbReference>
<dbReference type="Proteomes" id="UP001153709">
    <property type="component" value="Chromosome 5"/>
</dbReference>
<sequence>MHHRGKEKETGNRKLDVLNQKLEEKVNHKPKLPEKIFEVRKSLLTELYEDNIHTRAIINFIMGFSIFNMVTVILKDYVYYGR</sequence>
<accession>A0A9N9T594</accession>
<keyword evidence="1" id="KW-1133">Transmembrane helix</keyword>
<protein>
    <submittedName>
        <fullName evidence="2">Uncharacterized protein</fullName>
    </submittedName>
</protein>
<name>A0A9N9T594_DIABA</name>
<feature type="transmembrane region" description="Helical" evidence="1">
    <location>
        <begin position="56"/>
        <end position="74"/>
    </location>
</feature>